<dbReference type="InterPro" id="IPR025846">
    <property type="entry name" value="TBL_N"/>
</dbReference>
<dbReference type="EMBL" id="MVGT01002164">
    <property type="protein sequence ID" value="OVA09193.1"/>
    <property type="molecule type" value="Genomic_DNA"/>
</dbReference>
<dbReference type="Pfam" id="PF14416">
    <property type="entry name" value="PMR5N"/>
    <property type="match status" value="1"/>
</dbReference>
<dbReference type="OMA" id="WDYIQEN"/>
<comment type="subcellular location">
    <subcellularLocation>
        <location evidence="1">Membrane</location>
        <topology evidence="1">Single-pass membrane protein</topology>
    </subcellularLocation>
</comment>
<dbReference type="PANTHER" id="PTHR32285:SF42">
    <property type="entry name" value="PROTEIN TRICHOME BIREFRINGENCE-LIKE 37"/>
    <property type="match status" value="1"/>
</dbReference>
<comment type="caution">
    <text evidence="10">The sequence shown here is derived from an EMBL/GenBank/DDBJ whole genome shotgun (WGS) entry which is preliminary data.</text>
</comment>
<accession>A0A200QFF7</accession>
<keyword evidence="7" id="KW-0732">Signal</keyword>
<dbReference type="Pfam" id="PF13839">
    <property type="entry name" value="PC-Esterase"/>
    <property type="match status" value="1"/>
</dbReference>
<dbReference type="Proteomes" id="UP000195402">
    <property type="component" value="Unassembled WGS sequence"/>
</dbReference>
<feature type="domain" description="Trichome birefringence-like N-terminal" evidence="9">
    <location>
        <begin position="47"/>
        <end position="99"/>
    </location>
</feature>
<sequence>MGFQSQVFFFFFSLFVFLFSSLLQVAKTEQVEAYNVSSFRERKQVSSCNFFQGTWVYDASYPLYDSSSCPFIDPQFDCQKYGRPDKLYLKYRWQPNKCNLPRFNGLDFLVRWRGKKIMFVGDSLSLNQWESLTCLIYASVPKSKTTVVRTKSLSSVTFEDYGVEVILYHTPYIVDLVRDEKGLVLKLDSINGKAWKGMDMLIFNSWHWWTHRGRNQPWNYIQDGNQLYKDMNPLIAFYKGMTTWARWVNRNIDPSKTKVFLQGISPTHYEGREWNNPWKDCRSETQPVFGSRYPSGLPVASYVVNKVLSRMKKPVYLLDVTALSQLRKDGHPSAYSGKHKGIDCSHWCLPGLPDTWNQLLYAALVL</sequence>
<evidence type="ECO:0000256" key="4">
    <source>
        <dbReference type="ARBA" id="ARBA00022968"/>
    </source>
</evidence>
<evidence type="ECO:0000313" key="11">
    <source>
        <dbReference type="Proteomes" id="UP000195402"/>
    </source>
</evidence>
<keyword evidence="4" id="KW-0735">Signal-anchor</keyword>
<dbReference type="OrthoDB" id="630188at2759"/>
<feature type="signal peptide" evidence="7">
    <location>
        <begin position="1"/>
        <end position="28"/>
    </location>
</feature>
<gene>
    <name evidence="10" type="ORF">BVC80_659g15</name>
</gene>
<keyword evidence="11" id="KW-1185">Reference proteome</keyword>
<comment type="similarity">
    <text evidence="2">Belongs to the PC-esterase family. TBL subfamily.</text>
</comment>
<evidence type="ECO:0000313" key="10">
    <source>
        <dbReference type="EMBL" id="OVA09193.1"/>
    </source>
</evidence>
<evidence type="ECO:0000256" key="6">
    <source>
        <dbReference type="ARBA" id="ARBA00023136"/>
    </source>
</evidence>
<proteinExistence type="inferred from homology"/>
<name>A0A200QFF7_MACCD</name>
<dbReference type="AlphaFoldDB" id="A0A200QFF7"/>
<keyword evidence="3" id="KW-0812">Transmembrane</keyword>
<dbReference type="GO" id="GO:0016020">
    <property type="term" value="C:membrane"/>
    <property type="evidence" value="ECO:0007669"/>
    <property type="project" value="UniProtKB-SubCell"/>
</dbReference>
<dbReference type="GO" id="GO:0016413">
    <property type="term" value="F:O-acetyltransferase activity"/>
    <property type="evidence" value="ECO:0007669"/>
    <property type="project" value="InterPro"/>
</dbReference>
<keyword evidence="6" id="KW-0472">Membrane</keyword>
<feature type="chain" id="PRO_5012532606" evidence="7">
    <location>
        <begin position="29"/>
        <end position="366"/>
    </location>
</feature>
<dbReference type="InterPro" id="IPR029962">
    <property type="entry name" value="TBL"/>
</dbReference>
<feature type="domain" description="Trichome birefringence-like C-terminal" evidence="8">
    <location>
        <begin position="100"/>
        <end position="362"/>
    </location>
</feature>
<evidence type="ECO:0000259" key="9">
    <source>
        <dbReference type="Pfam" id="PF14416"/>
    </source>
</evidence>
<evidence type="ECO:0000256" key="7">
    <source>
        <dbReference type="SAM" id="SignalP"/>
    </source>
</evidence>
<evidence type="ECO:0000259" key="8">
    <source>
        <dbReference type="Pfam" id="PF13839"/>
    </source>
</evidence>
<evidence type="ECO:0000256" key="1">
    <source>
        <dbReference type="ARBA" id="ARBA00004167"/>
    </source>
</evidence>
<dbReference type="PANTHER" id="PTHR32285">
    <property type="entry name" value="PROTEIN TRICHOME BIREFRINGENCE-LIKE 9-RELATED"/>
    <property type="match status" value="1"/>
</dbReference>
<dbReference type="InParanoid" id="A0A200QFF7"/>
<organism evidence="10 11">
    <name type="scientific">Macleaya cordata</name>
    <name type="common">Five-seeded plume-poppy</name>
    <name type="synonym">Bocconia cordata</name>
    <dbReference type="NCBI Taxonomy" id="56857"/>
    <lineage>
        <taxon>Eukaryota</taxon>
        <taxon>Viridiplantae</taxon>
        <taxon>Streptophyta</taxon>
        <taxon>Embryophyta</taxon>
        <taxon>Tracheophyta</taxon>
        <taxon>Spermatophyta</taxon>
        <taxon>Magnoliopsida</taxon>
        <taxon>Ranunculales</taxon>
        <taxon>Papaveraceae</taxon>
        <taxon>Papaveroideae</taxon>
        <taxon>Macleaya</taxon>
    </lineage>
</organism>
<evidence type="ECO:0000256" key="5">
    <source>
        <dbReference type="ARBA" id="ARBA00022989"/>
    </source>
</evidence>
<dbReference type="GO" id="GO:0005794">
    <property type="term" value="C:Golgi apparatus"/>
    <property type="evidence" value="ECO:0007669"/>
    <property type="project" value="TreeGrafter"/>
</dbReference>
<keyword evidence="5" id="KW-1133">Transmembrane helix</keyword>
<protein>
    <submittedName>
        <fullName evidence="10">PMR5 N-terminal domain</fullName>
    </submittedName>
</protein>
<dbReference type="FunCoup" id="A0A200QFF7">
    <property type="interactions" value="72"/>
</dbReference>
<dbReference type="InterPro" id="IPR026057">
    <property type="entry name" value="TBL_C"/>
</dbReference>
<reference evidence="10 11" key="1">
    <citation type="journal article" date="2017" name="Mol. Plant">
        <title>The Genome of Medicinal Plant Macleaya cordata Provides New Insights into Benzylisoquinoline Alkaloids Metabolism.</title>
        <authorList>
            <person name="Liu X."/>
            <person name="Liu Y."/>
            <person name="Huang P."/>
            <person name="Ma Y."/>
            <person name="Qing Z."/>
            <person name="Tang Q."/>
            <person name="Cao H."/>
            <person name="Cheng P."/>
            <person name="Zheng Y."/>
            <person name="Yuan Z."/>
            <person name="Zhou Y."/>
            <person name="Liu J."/>
            <person name="Tang Z."/>
            <person name="Zhuo Y."/>
            <person name="Zhang Y."/>
            <person name="Yu L."/>
            <person name="Huang J."/>
            <person name="Yang P."/>
            <person name="Peng Q."/>
            <person name="Zhang J."/>
            <person name="Jiang W."/>
            <person name="Zhang Z."/>
            <person name="Lin K."/>
            <person name="Ro D.K."/>
            <person name="Chen X."/>
            <person name="Xiong X."/>
            <person name="Shang Y."/>
            <person name="Huang S."/>
            <person name="Zeng J."/>
        </authorList>
    </citation>
    <scope>NUCLEOTIDE SEQUENCE [LARGE SCALE GENOMIC DNA]</scope>
    <source>
        <strain evidence="11">cv. BLH2017</strain>
        <tissue evidence="10">Root</tissue>
    </source>
</reference>
<evidence type="ECO:0000256" key="2">
    <source>
        <dbReference type="ARBA" id="ARBA00007727"/>
    </source>
</evidence>
<evidence type="ECO:0000256" key="3">
    <source>
        <dbReference type="ARBA" id="ARBA00022692"/>
    </source>
</evidence>